<keyword evidence="5" id="KW-0349">Heme</keyword>
<keyword evidence="4 5" id="KW-0408">Iron</keyword>
<dbReference type="InterPro" id="IPR001128">
    <property type="entry name" value="Cyt_P450"/>
</dbReference>
<evidence type="ECO:0000256" key="2">
    <source>
        <dbReference type="ARBA" id="ARBA00022723"/>
    </source>
</evidence>
<evidence type="ECO:0000313" key="7">
    <source>
        <dbReference type="EMBL" id="KAL2891096.1"/>
    </source>
</evidence>
<evidence type="ECO:0000256" key="6">
    <source>
        <dbReference type="SAM" id="Phobius"/>
    </source>
</evidence>
<evidence type="ECO:0000256" key="1">
    <source>
        <dbReference type="ARBA" id="ARBA00010617"/>
    </source>
</evidence>
<dbReference type="GO" id="GO:0004497">
    <property type="term" value="F:monooxygenase activity"/>
    <property type="evidence" value="ECO:0007669"/>
    <property type="project" value="UniProtKB-KW"/>
</dbReference>
<gene>
    <name evidence="7" type="ORF">HOO65_010454</name>
</gene>
<dbReference type="PROSITE" id="PS00086">
    <property type="entry name" value="CYTOCHROME_P450"/>
    <property type="match status" value="1"/>
</dbReference>
<reference evidence="7 8" key="1">
    <citation type="submission" date="2020-05" db="EMBL/GenBank/DDBJ databases">
        <title>Ceratocystis lukuohia genome.</title>
        <authorList>
            <person name="Harrington T.C."/>
            <person name="Kim K."/>
            <person name="Mayers C.G."/>
        </authorList>
    </citation>
    <scope>NUCLEOTIDE SEQUENCE [LARGE SCALE GENOMIC DNA]</scope>
    <source>
        <strain evidence="7 8">C4212</strain>
    </source>
</reference>
<dbReference type="EMBL" id="JABSNW010000001">
    <property type="protein sequence ID" value="KAL2891096.1"/>
    <property type="molecule type" value="Genomic_DNA"/>
</dbReference>
<name>A0ABR4MS48_9PEZI</name>
<comment type="similarity">
    <text evidence="1 5">Belongs to the cytochrome P450 family.</text>
</comment>
<dbReference type="Proteomes" id="UP001610728">
    <property type="component" value="Unassembled WGS sequence"/>
</dbReference>
<dbReference type="InterPro" id="IPR036396">
    <property type="entry name" value="Cyt_P450_sf"/>
</dbReference>
<keyword evidence="6" id="KW-1133">Transmembrane helix</keyword>
<keyword evidence="6" id="KW-0472">Membrane</keyword>
<dbReference type="PANTHER" id="PTHR46300:SF6">
    <property type="entry name" value="CYTOCHROME P450 2C30"/>
    <property type="match status" value="1"/>
</dbReference>
<organism evidence="7 8">
    <name type="scientific">Ceratocystis lukuohia</name>
    <dbReference type="NCBI Taxonomy" id="2019550"/>
    <lineage>
        <taxon>Eukaryota</taxon>
        <taxon>Fungi</taxon>
        <taxon>Dikarya</taxon>
        <taxon>Ascomycota</taxon>
        <taxon>Pezizomycotina</taxon>
        <taxon>Sordariomycetes</taxon>
        <taxon>Hypocreomycetidae</taxon>
        <taxon>Microascales</taxon>
        <taxon>Ceratocystidaceae</taxon>
        <taxon>Ceratocystis</taxon>
    </lineage>
</organism>
<evidence type="ECO:0000313" key="8">
    <source>
        <dbReference type="Proteomes" id="UP001610728"/>
    </source>
</evidence>
<dbReference type="PRINTS" id="PR00463">
    <property type="entry name" value="EP450I"/>
</dbReference>
<dbReference type="InterPro" id="IPR002401">
    <property type="entry name" value="Cyt_P450_E_grp-I"/>
</dbReference>
<dbReference type="SUPFAM" id="SSF48264">
    <property type="entry name" value="Cytochrome P450"/>
    <property type="match status" value="1"/>
</dbReference>
<dbReference type="Pfam" id="PF00067">
    <property type="entry name" value="p450"/>
    <property type="match status" value="1"/>
</dbReference>
<keyword evidence="3 5" id="KW-0560">Oxidoreductase</keyword>
<dbReference type="PANTHER" id="PTHR46300">
    <property type="entry name" value="P450, PUTATIVE (EUROFUNG)-RELATED-RELATED"/>
    <property type="match status" value="1"/>
</dbReference>
<keyword evidence="8" id="KW-1185">Reference proteome</keyword>
<proteinExistence type="inferred from homology"/>
<dbReference type="Gene3D" id="1.10.630.10">
    <property type="entry name" value="Cytochrome P450"/>
    <property type="match status" value="1"/>
</dbReference>
<dbReference type="GeneID" id="98114700"/>
<feature type="transmembrane region" description="Helical" evidence="6">
    <location>
        <begin position="31"/>
        <end position="48"/>
    </location>
</feature>
<evidence type="ECO:0000256" key="4">
    <source>
        <dbReference type="ARBA" id="ARBA00023004"/>
    </source>
</evidence>
<dbReference type="RefSeq" id="XP_070862276.1">
    <property type="nucleotide sequence ID" value="XM_071005609.1"/>
</dbReference>
<keyword evidence="6" id="KW-0812">Transmembrane</keyword>
<evidence type="ECO:0000256" key="5">
    <source>
        <dbReference type="RuleBase" id="RU000461"/>
    </source>
</evidence>
<comment type="caution">
    <text evidence="7">The sequence shown here is derived from an EMBL/GenBank/DDBJ whole genome shotgun (WGS) entry which is preliminary data.</text>
</comment>
<dbReference type="InterPro" id="IPR017972">
    <property type="entry name" value="Cyt_P450_CS"/>
</dbReference>
<protein>
    <submittedName>
        <fullName evidence="7">Cytochrome P450 monooxygenase patI</fullName>
    </submittedName>
</protein>
<keyword evidence="5 7" id="KW-0503">Monooxygenase</keyword>
<evidence type="ECO:0000256" key="3">
    <source>
        <dbReference type="ARBA" id="ARBA00023002"/>
    </source>
</evidence>
<keyword evidence="2 5" id="KW-0479">Metal-binding</keyword>
<accession>A0ABR4MS48</accession>
<sequence length="582" mass="66787">MPSESSAAWLNTSTADGSNTIVGKTLSVPHVILYIAIVLVPGVLFKIFKTRKVPKTIDQDVTSTPAQTKKKIPVKDFYPGAFPGPRLFPIIGRVHDLPRFSMWLKFKEWADEYGPIFQTRMLNQKFIIISNEELGRELLTKNGNSFAGRPQIQALINHKAGPVYSALMDRHACHIDTWKYQRRWVHSAMALAHQQHFFGHVERETKRYLATLLMDPEKFHAYTREMTGRVTCRLAWDDASQGKLNGDTAIETLTQMSVSGPIINTVSPLWHLGDLIRHNPWRDFEVAREGRLKVWWRQMLLLTRKRFLEGNLPDDTWAYRYFEQLSNNGNPTLEMSEEDILMASCMLGFQALVGAVTISGPMQFFIMAMGLHPEWLQKCQDEIDRVCGDRMPTTSDSPNLPTVRACLKEVVRWRSGVPLGVPHQCEKDHEFKGVLISKGTIILACEWNINRDEEVYPDHEHYRPDRWLDPSFPTYQEPLSRYPNFREGKGMHSFGWGRRTCLGQTIVDDEMFVAGASLCWAFNIKQKVCPLTGKVVEFDSQATNSNVILEPVPFPMDIKPRSDERAKLILEQYNEIRPEIRV</sequence>
<dbReference type="InterPro" id="IPR050364">
    <property type="entry name" value="Cytochrome_P450_fung"/>
</dbReference>